<comment type="caution">
    <text evidence="1">The sequence shown here is derived from an EMBL/GenBank/DDBJ whole genome shotgun (WGS) entry which is preliminary data.</text>
</comment>
<sequence>IQYFRINVLRFKPLKMYDLIWSAGLFDYFKEKHFIYLINKYVKYLADDGEYVIGNFSHLNPTKRLMEVLSDWYLNHRSKYDLIRMAVEAEADEDRVRVDMEELGVNLFLRINNFVNGNAVN</sequence>
<accession>A0A0F9AG62</accession>
<proteinExistence type="predicted"/>
<feature type="non-terminal residue" evidence="1">
    <location>
        <position position="1"/>
    </location>
</feature>
<gene>
    <name evidence="1" type="ORF">LCGC14_2574960</name>
</gene>
<reference evidence="1" key="1">
    <citation type="journal article" date="2015" name="Nature">
        <title>Complex archaea that bridge the gap between prokaryotes and eukaryotes.</title>
        <authorList>
            <person name="Spang A."/>
            <person name="Saw J.H."/>
            <person name="Jorgensen S.L."/>
            <person name="Zaremba-Niedzwiedzka K."/>
            <person name="Martijn J."/>
            <person name="Lind A.E."/>
            <person name="van Eijk R."/>
            <person name="Schleper C."/>
            <person name="Guy L."/>
            <person name="Ettema T.J."/>
        </authorList>
    </citation>
    <scope>NUCLEOTIDE SEQUENCE</scope>
</reference>
<protein>
    <recommendedName>
        <fullName evidence="2">Class I SAM-dependent methyltransferase</fullName>
    </recommendedName>
</protein>
<evidence type="ECO:0000313" key="1">
    <source>
        <dbReference type="EMBL" id="KKL08529.1"/>
    </source>
</evidence>
<organism evidence="1">
    <name type="scientific">marine sediment metagenome</name>
    <dbReference type="NCBI Taxonomy" id="412755"/>
    <lineage>
        <taxon>unclassified sequences</taxon>
        <taxon>metagenomes</taxon>
        <taxon>ecological metagenomes</taxon>
    </lineage>
</organism>
<dbReference type="EMBL" id="LAZR01042843">
    <property type="protein sequence ID" value="KKL08529.1"/>
    <property type="molecule type" value="Genomic_DNA"/>
</dbReference>
<dbReference type="InterPro" id="IPR029063">
    <property type="entry name" value="SAM-dependent_MTases_sf"/>
</dbReference>
<evidence type="ECO:0008006" key="2">
    <source>
        <dbReference type="Google" id="ProtNLM"/>
    </source>
</evidence>
<dbReference type="SUPFAM" id="SSF53335">
    <property type="entry name" value="S-adenosyl-L-methionine-dependent methyltransferases"/>
    <property type="match status" value="1"/>
</dbReference>
<name>A0A0F9AG62_9ZZZZ</name>
<dbReference type="AlphaFoldDB" id="A0A0F9AG62"/>